<feature type="compositionally biased region" description="Pro residues" evidence="4">
    <location>
        <begin position="353"/>
        <end position="372"/>
    </location>
</feature>
<dbReference type="AlphaFoldDB" id="A0A7M1SZC1"/>
<dbReference type="GO" id="GO:0016491">
    <property type="term" value="F:oxidoreductase activity"/>
    <property type="evidence" value="ECO:0007669"/>
    <property type="project" value="UniProtKB-KW"/>
</dbReference>
<accession>A0A7M1SZC1</accession>
<evidence type="ECO:0000256" key="1">
    <source>
        <dbReference type="ARBA" id="ARBA00010928"/>
    </source>
</evidence>
<dbReference type="Pfam" id="PF22725">
    <property type="entry name" value="GFO_IDH_MocA_C3"/>
    <property type="match status" value="1"/>
</dbReference>
<feature type="region of interest" description="Disordered" evidence="4">
    <location>
        <begin position="347"/>
        <end position="372"/>
    </location>
</feature>
<dbReference type="Pfam" id="PF01408">
    <property type="entry name" value="GFO_IDH_MocA"/>
    <property type="match status" value="1"/>
</dbReference>
<dbReference type="Gene3D" id="3.40.50.720">
    <property type="entry name" value="NAD(P)-binding Rossmann-like Domain"/>
    <property type="match status" value="1"/>
</dbReference>
<keyword evidence="3" id="KW-0520">NAD</keyword>
<dbReference type="Gene3D" id="3.30.360.10">
    <property type="entry name" value="Dihydrodipicolinate Reductase, domain 2"/>
    <property type="match status" value="1"/>
</dbReference>
<dbReference type="KEGG" id="halt:IM660_18530"/>
<evidence type="ECO:0000313" key="7">
    <source>
        <dbReference type="EMBL" id="QOR72885.1"/>
    </source>
</evidence>
<dbReference type="PANTHER" id="PTHR43708">
    <property type="entry name" value="CONSERVED EXPRESSED OXIDOREDUCTASE (EUROFUNG)"/>
    <property type="match status" value="1"/>
</dbReference>
<feature type="domain" description="GFO/IDH/MocA-like oxidoreductase" evidence="6">
    <location>
        <begin position="147"/>
        <end position="267"/>
    </location>
</feature>
<dbReference type="InterPro" id="IPR000683">
    <property type="entry name" value="Gfo/Idh/MocA-like_OxRdtase_N"/>
</dbReference>
<keyword evidence="8" id="KW-1185">Reference proteome</keyword>
<keyword evidence="2" id="KW-0560">Oxidoreductase</keyword>
<organism evidence="7 8">
    <name type="scientific">Ruania alkalisoli</name>
    <dbReference type="NCBI Taxonomy" id="2779775"/>
    <lineage>
        <taxon>Bacteria</taxon>
        <taxon>Bacillati</taxon>
        <taxon>Actinomycetota</taxon>
        <taxon>Actinomycetes</taxon>
        <taxon>Micrococcales</taxon>
        <taxon>Ruaniaceae</taxon>
        <taxon>Ruania</taxon>
    </lineage>
</organism>
<evidence type="ECO:0000313" key="8">
    <source>
        <dbReference type="Proteomes" id="UP000593758"/>
    </source>
</evidence>
<feature type="domain" description="Gfo/Idh/MocA-like oxidoreductase N-terminal" evidence="5">
    <location>
        <begin position="21"/>
        <end position="137"/>
    </location>
</feature>
<gene>
    <name evidence="7" type="ORF">IM660_18530</name>
</gene>
<dbReference type="EMBL" id="CP063169">
    <property type="protein sequence ID" value="QOR72885.1"/>
    <property type="molecule type" value="Genomic_DNA"/>
</dbReference>
<dbReference type="InterPro" id="IPR036291">
    <property type="entry name" value="NAD(P)-bd_dom_sf"/>
</dbReference>
<reference evidence="7 8" key="1">
    <citation type="submission" date="2020-10" db="EMBL/GenBank/DDBJ databases">
        <title>Haloactinobacterium sp. RN3S43, a bacterium isolated from saline soil.</title>
        <authorList>
            <person name="Sun J.-Q."/>
        </authorList>
    </citation>
    <scope>NUCLEOTIDE SEQUENCE [LARGE SCALE GENOMIC DNA]</scope>
    <source>
        <strain evidence="7 8">RN3S43</strain>
    </source>
</reference>
<evidence type="ECO:0000256" key="3">
    <source>
        <dbReference type="ARBA" id="ARBA00023027"/>
    </source>
</evidence>
<dbReference type="Proteomes" id="UP000593758">
    <property type="component" value="Chromosome"/>
</dbReference>
<evidence type="ECO:0000259" key="5">
    <source>
        <dbReference type="Pfam" id="PF01408"/>
    </source>
</evidence>
<sequence>MPEHAPDPAYLARPPARTLPIVLVGAGGIARDAHLPAYRKARMPVAAVVDLDAGRAASLATDFDIPATYERLEDAVAAHGTDVVYDVAVMPNAFGAILDSLPDGAAVQLQKPLGYTYAEATALVEICDRKRLRAAVNTQLRFAPHVAAARRLIADGAIGELIDLEVLVRVETPWELFPSVFALERMEMPMHSVHYVDLVRSFVGDPSGVSAVTVAHPHKELASTRTGYLLHYAERPLRVTISTNHDHAFGPAHQEAAVLWHGTEGAIRTELGLLLDYPRGGPDLLEITDGEGWREIEVEGSWFPDAFIGSMGALQRYATGESETMPTSVRDVLRTMAVLEAAHEATLAGGHPLPGPPLCPPLDPPLGPPRAE</sequence>
<comment type="similarity">
    <text evidence="1">Belongs to the Gfo/Idh/MocA family.</text>
</comment>
<dbReference type="SUPFAM" id="SSF55347">
    <property type="entry name" value="Glyceraldehyde-3-phosphate dehydrogenase-like, C-terminal domain"/>
    <property type="match status" value="1"/>
</dbReference>
<dbReference type="InterPro" id="IPR051317">
    <property type="entry name" value="Gfo/Idh/MocA_oxidoreduct"/>
</dbReference>
<protein>
    <submittedName>
        <fullName evidence="7">Gfo/Idh/MocA family oxidoreductase</fullName>
    </submittedName>
</protein>
<dbReference type="PANTHER" id="PTHR43708:SF5">
    <property type="entry name" value="CONSERVED EXPRESSED OXIDOREDUCTASE (EUROFUNG)-RELATED"/>
    <property type="match status" value="1"/>
</dbReference>
<dbReference type="SUPFAM" id="SSF51735">
    <property type="entry name" value="NAD(P)-binding Rossmann-fold domains"/>
    <property type="match status" value="1"/>
</dbReference>
<dbReference type="InterPro" id="IPR055170">
    <property type="entry name" value="GFO_IDH_MocA-like_dom"/>
</dbReference>
<proteinExistence type="inferred from homology"/>
<evidence type="ECO:0000259" key="6">
    <source>
        <dbReference type="Pfam" id="PF22725"/>
    </source>
</evidence>
<evidence type="ECO:0000256" key="2">
    <source>
        <dbReference type="ARBA" id="ARBA00023002"/>
    </source>
</evidence>
<name>A0A7M1SZC1_9MICO</name>
<evidence type="ECO:0000256" key="4">
    <source>
        <dbReference type="SAM" id="MobiDB-lite"/>
    </source>
</evidence>
<dbReference type="GO" id="GO:0000166">
    <property type="term" value="F:nucleotide binding"/>
    <property type="evidence" value="ECO:0007669"/>
    <property type="project" value="InterPro"/>
</dbReference>